<dbReference type="PANTHER" id="PTHR31543:SF0">
    <property type="entry name" value="DYNEIN REGULATORY COMPLEX SUBUNIT 4"/>
    <property type="match status" value="1"/>
</dbReference>
<dbReference type="PANTHER" id="PTHR31543">
    <property type="entry name" value="DYNEIN REGULATORY COMPLEX SUBUNIT 4"/>
    <property type="match status" value="1"/>
</dbReference>
<dbReference type="GO" id="GO:0005794">
    <property type="term" value="C:Golgi apparatus"/>
    <property type="evidence" value="ECO:0007669"/>
    <property type="project" value="TreeGrafter"/>
</dbReference>
<evidence type="ECO:0000313" key="3">
    <source>
        <dbReference type="Proteomes" id="UP001054837"/>
    </source>
</evidence>
<keyword evidence="3" id="KW-1185">Reference proteome</keyword>
<name>A0AAV4MWT0_9ARAC</name>
<dbReference type="GO" id="GO:0008017">
    <property type="term" value="F:microtubule binding"/>
    <property type="evidence" value="ECO:0007669"/>
    <property type="project" value="InterPro"/>
</dbReference>
<feature type="coiled-coil region" evidence="1">
    <location>
        <begin position="133"/>
        <end position="160"/>
    </location>
</feature>
<dbReference type="GO" id="GO:0031267">
    <property type="term" value="F:small GTPase binding"/>
    <property type="evidence" value="ECO:0007669"/>
    <property type="project" value="InterPro"/>
</dbReference>
<proteinExistence type="predicted"/>
<protein>
    <submittedName>
        <fullName evidence="2">Dynein regulatory complex subunit 4</fullName>
    </submittedName>
</protein>
<dbReference type="AlphaFoldDB" id="A0AAV4MWT0"/>
<organism evidence="2 3">
    <name type="scientific">Caerostris darwini</name>
    <dbReference type="NCBI Taxonomy" id="1538125"/>
    <lineage>
        <taxon>Eukaryota</taxon>
        <taxon>Metazoa</taxon>
        <taxon>Ecdysozoa</taxon>
        <taxon>Arthropoda</taxon>
        <taxon>Chelicerata</taxon>
        <taxon>Arachnida</taxon>
        <taxon>Araneae</taxon>
        <taxon>Araneomorphae</taxon>
        <taxon>Entelegynae</taxon>
        <taxon>Araneoidea</taxon>
        <taxon>Araneidae</taxon>
        <taxon>Caerostris</taxon>
    </lineage>
</organism>
<sequence>MDTKKKQPTKKMGKKQFKNYALLNGLPVADMSKEQLDGYIFQLQQEVEHEREERNYYQLERDKIQLFWEVTKHQLEEKDAILQLKNTEIDEVALTHLAEIKLYKQKMKHIMFECQQHIDEKMKEKMDEKLILEEKHQVQVNELESEINKLKDEIFQLKIDHENAIINQRLQHGEELCSLHQRYQTEIDILKSKEVSEIGTIRHELDLQRKKAIQEIEDRKDAHIEHLIQTHEELFQKMKNYYNDIIKNDILLIKSLKIIALLTLHLNHHHPW</sequence>
<dbReference type="Proteomes" id="UP001054837">
    <property type="component" value="Unassembled WGS sequence"/>
</dbReference>
<comment type="caution">
    <text evidence="2">The sequence shown here is derived from an EMBL/GenBank/DDBJ whole genome shotgun (WGS) entry which is preliminary data.</text>
</comment>
<dbReference type="GO" id="GO:0005874">
    <property type="term" value="C:microtubule"/>
    <property type="evidence" value="ECO:0007669"/>
    <property type="project" value="TreeGrafter"/>
</dbReference>
<dbReference type="InterPro" id="IPR039308">
    <property type="entry name" value="GAS8"/>
</dbReference>
<dbReference type="EMBL" id="BPLQ01000920">
    <property type="protein sequence ID" value="GIX76425.1"/>
    <property type="molecule type" value="Genomic_DNA"/>
</dbReference>
<dbReference type="GO" id="GO:0048870">
    <property type="term" value="P:cell motility"/>
    <property type="evidence" value="ECO:0007669"/>
    <property type="project" value="InterPro"/>
</dbReference>
<accession>A0AAV4MWT0</accession>
<evidence type="ECO:0000313" key="2">
    <source>
        <dbReference type="EMBL" id="GIX76425.1"/>
    </source>
</evidence>
<reference evidence="2 3" key="1">
    <citation type="submission" date="2021-06" db="EMBL/GenBank/DDBJ databases">
        <title>Caerostris darwini draft genome.</title>
        <authorList>
            <person name="Kono N."/>
            <person name="Arakawa K."/>
        </authorList>
    </citation>
    <scope>NUCLEOTIDE SEQUENCE [LARGE SCALE GENOMIC DNA]</scope>
</reference>
<evidence type="ECO:0000256" key="1">
    <source>
        <dbReference type="SAM" id="Coils"/>
    </source>
</evidence>
<gene>
    <name evidence="2" type="primary">Gas8</name>
    <name evidence="2" type="ORF">CDAR_419101</name>
</gene>
<keyword evidence="1" id="KW-0175">Coiled coil</keyword>